<dbReference type="PANTHER" id="PTHR33307:SF6">
    <property type="entry name" value="ALPHA-RHAMNOSIDASE (EUROFUNG)-RELATED"/>
    <property type="match status" value="1"/>
</dbReference>
<evidence type="ECO:0000256" key="1">
    <source>
        <dbReference type="ARBA" id="ARBA00001445"/>
    </source>
</evidence>
<dbReference type="InterPro" id="IPR012341">
    <property type="entry name" value="6hp_glycosidase-like_sf"/>
</dbReference>
<dbReference type="InterPro" id="IPR008902">
    <property type="entry name" value="Rhamnosid_concanavalin"/>
</dbReference>
<dbReference type="eggNOG" id="COG0174">
    <property type="taxonomic scope" value="Bacteria"/>
</dbReference>
<dbReference type="STRING" id="700015.Corgl_0548"/>
<dbReference type="Pfam" id="PF08531">
    <property type="entry name" value="Bac_rhamnosid_N"/>
    <property type="match status" value="1"/>
</dbReference>
<dbReference type="InterPro" id="IPR035396">
    <property type="entry name" value="Bac_rhamnosid6H"/>
</dbReference>
<dbReference type="Gene3D" id="2.60.120.260">
    <property type="entry name" value="Galactose-binding domain-like"/>
    <property type="match status" value="2"/>
</dbReference>
<evidence type="ECO:0000259" key="5">
    <source>
        <dbReference type="Pfam" id="PF08531"/>
    </source>
</evidence>
<keyword evidence="3" id="KW-0378">Hydrolase</keyword>
<organism evidence="8 9">
    <name type="scientific">Coriobacterium glomerans (strain ATCC 49209 / DSM 20642 / JCM 10262 / PW2)</name>
    <dbReference type="NCBI Taxonomy" id="700015"/>
    <lineage>
        <taxon>Bacteria</taxon>
        <taxon>Bacillati</taxon>
        <taxon>Actinomycetota</taxon>
        <taxon>Coriobacteriia</taxon>
        <taxon>Coriobacteriales</taxon>
        <taxon>Coriobacteriaceae</taxon>
        <taxon>Coriobacterium</taxon>
    </lineage>
</organism>
<accession>F2NBC7</accession>
<feature type="domain" description="Alpha-L-rhamnosidase concanavalin-like" evidence="4">
    <location>
        <begin position="219"/>
        <end position="315"/>
    </location>
</feature>
<gene>
    <name evidence="8" type="ordered locus">Corgl_0548</name>
</gene>
<dbReference type="AlphaFoldDB" id="F2NBC7"/>
<dbReference type="PIRSF" id="PIRSF010631">
    <property type="entry name" value="A-rhamnsds"/>
    <property type="match status" value="1"/>
</dbReference>
<dbReference type="Pfam" id="PF05592">
    <property type="entry name" value="Bac_rhamnosid"/>
    <property type="match status" value="1"/>
</dbReference>
<dbReference type="SUPFAM" id="SSF48208">
    <property type="entry name" value="Six-hairpin glycosidases"/>
    <property type="match status" value="1"/>
</dbReference>
<feature type="domain" description="Bacterial alpha-L-rhamnosidase N-terminal" evidence="5">
    <location>
        <begin position="46"/>
        <end position="208"/>
    </location>
</feature>
<evidence type="ECO:0000256" key="2">
    <source>
        <dbReference type="ARBA" id="ARBA00012652"/>
    </source>
</evidence>
<feature type="domain" description="Alpha-L-rhamnosidase C-terminal" evidence="7">
    <location>
        <begin position="677"/>
        <end position="750"/>
    </location>
</feature>
<name>F2NBC7_CORGP</name>
<dbReference type="KEGG" id="cgo:Corgl_0548"/>
<reference evidence="9" key="1">
    <citation type="journal article" date="2013" name="Stand. Genomic Sci.">
        <title>Complete genome sequence of Coriobacterium glomerans type strain (PW2(T)) from the midgut of Pyrrhocoris apterus L. (red soldier bug).</title>
        <authorList>
            <person name="Stackebrandt E."/>
            <person name="Zeytun A."/>
            <person name="Lapidus A."/>
            <person name="Nolan M."/>
            <person name="Lucas S."/>
            <person name="Hammon N."/>
            <person name="Deshpande S."/>
            <person name="Cheng J.F."/>
            <person name="Tapia R."/>
            <person name="Goodwin L.A."/>
            <person name="Pitluck S."/>
            <person name="Liolios K."/>
            <person name="Pagani I."/>
            <person name="Ivanova N."/>
            <person name="Mavromatis K."/>
            <person name="Mikhailova N."/>
            <person name="Huntemann M."/>
            <person name="Pati A."/>
            <person name="Chen A."/>
            <person name="Palaniappan K."/>
            <person name="Chang Y.J."/>
            <person name="Land M."/>
            <person name="Hauser L."/>
            <person name="Rohde M."/>
            <person name="Pukall R."/>
            <person name="Goker M."/>
            <person name="Detter J.C."/>
            <person name="Woyke T."/>
            <person name="Bristow J."/>
            <person name="Eisen J.A."/>
            <person name="Markowitz V."/>
            <person name="Hugenholtz P."/>
            <person name="Kyrpides N.C."/>
            <person name="Klenk H.P."/>
        </authorList>
    </citation>
    <scope>NUCLEOTIDE SEQUENCE</scope>
    <source>
        <strain evidence="9">ATCC 49209 / DSM 20642 / JCM 10262 / PW2</strain>
    </source>
</reference>
<evidence type="ECO:0000259" key="4">
    <source>
        <dbReference type="Pfam" id="PF05592"/>
    </source>
</evidence>
<dbReference type="RefSeq" id="WP_013708406.1">
    <property type="nucleotide sequence ID" value="NC_015389.1"/>
</dbReference>
<dbReference type="Pfam" id="PF17389">
    <property type="entry name" value="Bac_rhamnosid6H"/>
    <property type="match status" value="1"/>
</dbReference>
<keyword evidence="9" id="KW-1185">Reference proteome</keyword>
<dbReference type="GO" id="GO:0005975">
    <property type="term" value="P:carbohydrate metabolic process"/>
    <property type="evidence" value="ECO:0007669"/>
    <property type="project" value="InterPro"/>
</dbReference>
<evidence type="ECO:0000256" key="3">
    <source>
        <dbReference type="ARBA" id="ARBA00022801"/>
    </source>
</evidence>
<evidence type="ECO:0000259" key="6">
    <source>
        <dbReference type="Pfam" id="PF17389"/>
    </source>
</evidence>
<dbReference type="InterPro" id="IPR013737">
    <property type="entry name" value="Bac_rhamnosid_N"/>
</dbReference>
<protein>
    <recommendedName>
        <fullName evidence="2">alpha-L-rhamnosidase</fullName>
        <ecNumber evidence="2">3.2.1.40</ecNumber>
    </recommendedName>
</protein>
<dbReference type="EC" id="3.2.1.40" evidence="2"/>
<dbReference type="Gene3D" id="1.50.10.10">
    <property type="match status" value="1"/>
</dbReference>
<comment type="catalytic activity">
    <reaction evidence="1">
        <text>Hydrolysis of terminal non-reducing alpha-L-rhamnose residues in alpha-L-rhamnosides.</text>
        <dbReference type="EC" id="3.2.1.40"/>
    </reaction>
</comment>
<dbReference type="InterPro" id="IPR016007">
    <property type="entry name" value="Alpha_rhamnosid"/>
</dbReference>
<dbReference type="GO" id="GO:0030596">
    <property type="term" value="F:alpha-L-rhamnosidase activity"/>
    <property type="evidence" value="ECO:0007669"/>
    <property type="project" value="UniProtKB-EC"/>
</dbReference>
<sequence>MTDHHMNAKYEDEGFPIEAAMIGADADDRQAVVLSTVQKLTQAVDRVASATFRATAHGLYEARINGEPVDDSVMNPGWTSFEWRLRVQSFDVTKIVKLCTGEISIEVLLGNGWYRGKIGFNGQRCDYGSAIGFLGALEVSYQDGSIQQILTSTEWCARSSAITFNTLYDGETIDARLWDTPSSLDVHRIEFDRNTLVPQIGPAITRHEVVHPVRIWTSPAGKTLVDFGQNLVGWLRFSLTGPAGTEIVIRHAEVIEDGELGTRPLRRAKATDRFILSGGRDFFEPTLTFHGFRYAEVSGWPGELRLDDLEAVVVHSDISRTGWFECSDPMVNQLVSNSVWSQKGNFLDIPTDCPQRDEREGWTGDIAAFSPTAAFQFDVSSFLNKWLMDLAEETRHSDGVRVPIVVPDIIKMNPPEEFRTLLSDPTAIWGDASIWVPEALWNAYGDIDALQASYPSMVLHLESIERKLSSDGLWNTGFQFGDWLDPTAPPDDPAAAKADRYLVAQACLYRSASFAAKAAHLIDNERDAVRWRALADRTRAAFNKAYVRDGLLTSDATTSYALAIHFGLLDEKHISVAGERLAQLVREARYRVSTGFAGTPYITWALTDTGHVDDAYRLLLERSCPSWMYPITMGATTIWERWDSMLPNGKINPGEMTSFNHYALGSVCDWIYQVVGGIRPAAPGYASVRIEPVPGGGITWAKTAFDSVHGRIEVEWHIKEGDFSMLLNLPEDVDAKVVLPDARSYEVVGGSHRFGCALLR</sequence>
<evidence type="ECO:0000313" key="9">
    <source>
        <dbReference type="Proteomes" id="UP000006851"/>
    </source>
</evidence>
<dbReference type="InterPro" id="IPR035398">
    <property type="entry name" value="Bac_rhamnosid_C"/>
</dbReference>
<dbReference type="InterPro" id="IPR008928">
    <property type="entry name" value="6-hairpin_glycosidase_sf"/>
</dbReference>
<proteinExistence type="predicted"/>
<dbReference type="Proteomes" id="UP000006851">
    <property type="component" value="Chromosome"/>
</dbReference>
<dbReference type="EMBL" id="CP002628">
    <property type="protein sequence ID" value="AEB06663.1"/>
    <property type="molecule type" value="Genomic_DNA"/>
</dbReference>
<evidence type="ECO:0000259" key="7">
    <source>
        <dbReference type="Pfam" id="PF17390"/>
    </source>
</evidence>
<feature type="domain" description="Alpha-L-rhamnosidase six-hairpin glycosidase" evidence="6">
    <location>
        <begin position="320"/>
        <end position="675"/>
    </location>
</feature>
<dbReference type="Gene3D" id="2.60.420.10">
    <property type="entry name" value="Maltose phosphorylase, domain 3"/>
    <property type="match status" value="1"/>
</dbReference>
<dbReference type="Pfam" id="PF17390">
    <property type="entry name" value="Bac_rhamnosid_C"/>
    <property type="match status" value="1"/>
</dbReference>
<dbReference type="PANTHER" id="PTHR33307">
    <property type="entry name" value="ALPHA-RHAMNOSIDASE (EUROFUNG)"/>
    <property type="match status" value="1"/>
</dbReference>
<evidence type="ECO:0000313" key="8">
    <source>
        <dbReference type="EMBL" id="AEB06663.1"/>
    </source>
</evidence>
<dbReference type="HOGENOM" id="CLU_002926_0_0_11"/>